<dbReference type="Proteomes" id="UP000253961">
    <property type="component" value="Unassembled WGS sequence"/>
</dbReference>
<evidence type="ECO:0000313" key="3">
    <source>
        <dbReference type="EMBL" id="RDC55124.1"/>
    </source>
</evidence>
<protein>
    <recommendedName>
        <fullName evidence="2">DUF6705 domain-containing protein</fullName>
    </recommendedName>
</protein>
<accession>A0A369PRF9</accession>
<evidence type="ECO:0000313" key="4">
    <source>
        <dbReference type="Proteomes" id="UP000253961"/>
    </source>
</evidence>
<gene>
    <name evidence="3" type="ORF">DU508_18410</name>
</gene>
<keyword evidence="4" id="KW-1185">Reference proteome</keyword>
<feature type="chain" id="PRO_5016562941" description="DUF6705 domain-containing protein" evidence="1">
    <location>
        <begin position="20"/>
        <end position="159"/>
    </location>
</feature>
<dbReference type="EMBL" id="QPKV01000008">
    <property type="protein sequence ID" value="RDC55124.1"/>
    <property type="molecule type" value="Genomic_DNA"/>
</dbReference>
<keyword evidence="1" id="KW-0732">Signal</keyword>
<feature type="signal peptide" evidence="1">
    <location>
        <begin position="1"/>
        <end position="19"/>
    </location>
</feature>
<dbReference type="AlphaFoldDB" id="A0A369PRF9"/>
<organism evidence="3 4">
    <name type="scientific">Pedobacter chinensis</name>
    <dbReference type="NCBI Taxonomy" id="2282421"/>
    <lineage>
        <taxon>Bacteria</taxon>
        <taxon>Pseudomonadati</taxon>
        <taxon>Bacteroidota</taxon>
        <taxon>Sphingobacteriia</taxon>
        <taxon>Sphingobacteriales</taxon>
        <taxon>Sphingobacteriaceae</taxon>
        <taxon>Pedobacter</taxon>
    </lineage>
</organism>
<proteinExistence type="predicted"/>
<name>A0A369PRF9_9SPHI</name>
<sequence length="159" mass="18463">MKHITILVTLLLLMFTAKAQGVDDDTKSGKYFKNPFVKRFTGKWTSNNRELELVITTKKTRHNYKEDDYYYDPIYVKVTKCIYKEDDVAKKLKEPFMFLGNATSYGSVLLKDPITGDDIIIKLYYIDKNTLKLNVNTRYAPGTSTIFPLGDTILRRKIK</sequence>
<reference evidence="3 4" key="1">
    <citation type="submission" date="2018-07" db="EMBL/GenBank/DDBJ databases">
        <title>Pedobacter sp. nov., isolated from soil.</title>
        <authorList>
            <person name="Zhou L.Y."/>
            <person name="Du Z.J."/>
        </authorList>
    </citation>
    <scope>NUCLEOTIDE SEQUENCE [LARGE SCALE GENOMIC DNA]</scope>
    <source>
        <strain evidence="3 4">JDX94</strain>
    </source>
</reference>
<dbReference type="RefSeq" id="WP_147273662.1">
    <property type="nucleotide sequence ID" value="NZ_QPKV01000008.1"/>
</dbReference>
<comment type="caution">
    <text evidence="3">The sequence shown here is derived from an EMBL/GenBank/DDBJ whole genome shotgun (WGS) entry which is preliminary data.</text>
</comment>
<evidence type="ECO:0000259" key="2">
    <source>
        <dbReference type="Pfam" id="PF20448"/>
    </source>
</evidence>
<feature type="domain" description="DUF6705" evidence="2">
    <location>
        <begin position="1"/>
        <end position="74"/>
    </location>
</feature>
<evidence type="ECO:0000256" key="1">
    <source>
        <dbReference type="SAM" id="SignalP"/>
    </source>
</evidence>
<dbReference type="InterPro" id="IPR046551">
    <property type="entry name" value="DUF6705"/>
</dbReference>
<dbReference type="Pfam" id="PF20448">
    <property type="entry name" value="DUF6705"/>
    <property type="match status" value="1"/>
</dbReference>